<evidence type="ECO:0000313" key="2">
    <source>
        <dbReference type="Proteomes" id="UP000276301"/>
    </source>
</evidence>
<evidence type="ECO:0000313" key="1">
    <source>
        <dbReference type="EMBL" id="RLL08674.1"/>
    </source>
</evidence>
<proteinExistence type="predicted"/>
<evidence type="ECO:0008006" key="3">
    <source>
        <dbReference type="Google" id="ProtNLM"/>
    </source>
</evidence>
<dbReference type="EMBL" id="RCHT01000031">
    <property type="protein sequence ID" value="RLL08674.1"/>
    <property type="molecule type" value="Genomic_DNA"/>
</dbReference>
<sequence>MNEAKLEKQKQNLVELGVMDPSDTLVDYLQASYVERLVGKVGAWKQGWAYFTEERLIVLTGLLADNIVVPYRNIRELGKCSQSLIPIGITITYEDMESGKLVTDKISMMKRDKWIDFMAQKAGI</sequence>
<organism evidence="1 2">
    <name type="scientific">Anaerotruncus massiliensis</name>
    <name type="common">ex Liu et al. 2021</name>
    <dbReference type="NCBI Taxonomy" id="2321404"/>
    <lineage>
        <taxon>Bacteria</taxon>
        <taxon>Bacillati</taxon>
        <taxon>Bacillota</taxon>
        <taxon>Clostridia</taxon>
        <taxon>Eubacteriales</taxon>
        <taxon>Oscillospiraceae</taxon>
        <taxon>Anaerotruncus</taxon>
    </lineage>
</organism>
<accession>A0A498CKC4</accession>
<protein>
    <recommendedName>
        <fullName evidence="3">PH domain-containing protein</fullName>
    </recommendedName>
</protein>
<comment type="caution">
    <text evidence="1">The sequence shown here is derived from an EMBL/GenBank/DDBJ whole genome shotgun (WGS) entry which is preliminary data.</text>
</comment>
<gene>
    <name evidence="1" type="ORF">D4A47_11880</name>
</gene>
<dbReference type="AlphaFoldDB" id="A0A498CKC4"/>
<name>A0A498CKC4_9FIRM</name>
<keyword evidence="2" id="KW-1185">Reference proteome</keyword>
<reference evidence="1 2" key="1">
    <citation type="submission" date="2018-10" db="EMBL/GenBank/DDBJ databases">
        <title>Anaerotruncus faecis sp. nov., isolated from human feces.</title>
        <authorList>
            <person name="Wang Y.-J."/>
        </authorList>
    </citation>
    <scope>NUCLEOTIDE SEQUENCE [LARGE SCALE GENOMIC DNA]</scope>
    <source>
        <strain evidence="1 2">22A2-44</strain>
    </source>
</reference>
<dbReference type="RefSeq" id="WP_121587435.1">
    <property type="nucleotide sequence ID" value="NZ_RCHT01000031.1"/>
</dbReference>
<dbReference type="Proteomes" id="UP000276301">
    <property type="component" value="Unassembled WGS sequence"/>
</dbReference>